<proteinExistence type="predicted"/>
<evidence type="ECO:0000256" key="2">
    <source>
        <dbReference type="SAM" id="MobiDB-lite"/>
    </source>
</evidence>
<dbReference type="AlphaFoldDB" id="A0AAN9VWR0"/>
<dbReference type="InterPro" id="IPR049630">
    <property type="entry name" value="DYDC-like_DD"/>
</dbReference>
<dbReference type="InterPro" id="IPR036770">
    <property type="entry name" value="Ankyrin_rpt-contain_sf"/>
</dbReference>
<gene>
    <name evidence="3" type="ORF">R5R35_000885</name>
</gene>
<dbReference type="CDD" id="cd22966">
    <property type="entry name" value="DD_DYDC-like"/>
    <property type="match status" value="1"/>
</dbReference>
<sequence length="397" mass="42961">MQGGGGGAALLFASVAVRSRVEPVFWTEEGRYLAAALGDPLIKGLMEIAEVRPADPIAYLATYLYNFANKNKSRVGTQESAVLIAGGPEAGEVQGAPAPPPPQQHQAAPPHPPEQLRLDAEQDDADGDGDGRPPSPDDADSSATRDEHGQSMLHFAAARPHGRGALLQLLLETRLNVGYRDELYRTARDVAAQAAIPDNIRDIDRWVLHLAAHGETQRLTELLLEGYDHLVDVEDDDGASIVAVADERKQHETLELLESIPAFEDRREQLHAALRRGDAGAAAELLSGREGGAAMLAAAKNAFGRCSLHIAVLRQDASSVELIASRFPHTLRVGDNLERTALHYAMGVDGVEQLSAILIRAGAKRVLKDLKGRQPSYYFMNKSDILRLQEDEEALNV</sequence>
<comment type="caution">
    <text evidence="3">The sequence shown here is derived from an EMBL/GenBank/DDBJ whole genome shotgun (WGS) entry which is preliminary data.</text>
</comment>
<reference evidence="3 4" key="1">
    <citation type="submission" date="2024-03" db="EMBL/GenBank/DDBJ databases">
        <title>The genome assembly and annotation of the cricket Gryllus longicercus Weissman &amp; Gray.</title>
        <authorList>
            <person name="Szrajer S."/>
            <person name="Gray D."/>
            <person name="Ylla G."/>
        </authorList>
    </citation>
    <scope>NUCLEOTIDE SEQUENCE [LARGE SCALE GENOMIC DNA]</scope>
    <source>
        <strain evidence="3">DAG 2021-001</strain>
        <tissue evidence="3">Whole body minus gut</tissue>
    </source>
</reference>
<protein>
    <submittedName>
        <fullName evidence="3">Uncharacterized protein</fullName>
    </submittedName>
</protein>
<dbReference type="EMBL" id="JAZDUA010000077">
    <property type="protein sequence ID" value="KAK7869272.1"/>
    <property type="molecule type" value="Genomic_DNA"/>
</dbReference>
<dbReference type="PANTHER" id="PTHR24172:SF4">
    <property type="entry name" value="ANK_REP_REGION DOMAIN-CONTAINING PROTEIN"/>
    <property type="match status" value="1"/>
</dbReference>
<dbReference type="PANTHER" id="PTHR24172">
    <property type="entry name" value="ANK_REP_REGION DOMAIN-CONTAINING PROTEIN"/>
    <property type="match status" value="1"/>
</dbReference>
<dbReference type="SUPFAM" id="SSF48403">
    <property type="entry name" value="Ankyrin repeat"/>
    <property type="match status" value="1"/>
</dbReference>
<dbReference type="InterPro" id="IPR002110">
    <property type="entry name" value="Ankyrin_rpt"/>
</dbReference>
<keyword evidence="1" id="KW-0040">ANK repeat</keyword>
<organism evidence="3 4">
    <name type="scientific">Gryllus longicercus</name>
    <dbReference type="NCBI Taxonomy" id="2509291"/>
    <lineage>
        <taxon>Eukaryota</taxon>
        <taxon>Metazoa</taxon>
        <taxon>Ecdysozoa</taxon>
        <taxon>Arthropoda</taxon>
        <taxon>Hexapoda</taxon>
        <taxon>Insecta</taxon>
        <taxon>Pterygota</taxon>
        <taxon>Neoptera</taxon>
        <taxon>Polyneoptera</taxon>
        <taxon>Orthoptera</taxon>
        <taxon>Ensifera</taxon>
        <taxon>Gryllidea</taxon>
        <taxon>Grylloidea</taxon>
        <taxon>Gryllidae</taxon>
        <taxon>Gryllinae</taxon>
        <taxon>Gryllus</taxon>
    </lineage>
</organism>
<evidence type="ECO:0000313" key="3">
    <source>
        <dbReference type="EMBL" id="KAK7869272.1"/>
    </source>
</evidence>
<feature type="region of interest" description="Disordered" evidence="2">
    <location>
        <begin position="89"/>
        <end position="148"/>
    </location>
</feature>
<feature type="repeat" description="ANK" evidence="1">
    <location>
        <begin position="148"/>
        <end position="182"/>
    </location>
</feature>
<name>A0AAN9VWR0_9ORTH</name>
<feature type="compositionally biased region" description="Pro residues" evidence="2">
    <location>
        <begin position="97"/>
        <end position="113"/>
    </location>
</feature>
<dbReference type="Gene3D" id="1.20.890.10">
    <property type="entry name" value="cAMP-dependent protein kinase regulatory subunit, dimerization-anchoring domain"/>
    <property type="match status" value="1"/>
</dbReference>
<accession>A0AAN9VWR0</accession>
<dbReference type="Proteomes" id="UP001378592">
    <property type="component" value="Unassembled WGS sequence"/>
</dbReference>
<keyword evidence="4" id="KW-1185">Reference proteome</keyword>
<dbReference type="InterPro" id="IPR007858">
    <property type="entry name" value="Dpy-30_motif"/>
</dbReference>
<dbReference type="Gene3D" id="1.25.40.20">
    <property type="entry name" value="Ankyrin repeat-containing domain"/>
    <property type="match status" value="2"/>
</dbReference>
<evidence type="ECO:0000256" key="1">
    <source>
        <dbReference type="PROSITE-ProRule" id="PRU00023"/>
    </source>
</evidence>
<dbReference type="Pfam" id="PF05186">
    <property type="entry name" value="Dpy-30"/>
    <property type="match status" value="1"/>
</dbReference>
<dbReference type="PROSITE" id="PS50088">
    <property type="entry name" value="ANK_REPEAT"/>
    <property type="match status" value="1"/>
</dbReference>
<evidence type="ECO:0000313" key="4">
    <source>
        <dbReference type="Proteomes" id="UP001378592"/>
    </source>
</evidence>